<reference evidence="2" key="1">
    <citation type="journal article" date="2021" name="Front. Microbiol.">
        <title>Comprehensive Comparative Genomics and Phenotyping of Methylobacterium Species.</title>
        <authorList>
            <person name="Alessa O."/>
            <person name="Ogura Y."/>
            <person name="Fujitani Y."/>
            <person name="Takami H."/>
            <person name="Hayashi T."/>
            <person name="Sahin N."/>
            <person name="Tani A."/>
        </authorList>
    </citation>
    <scope>NUCLEOTIDE SEQUENCE</scope>
    <source>
        <strain evidence="2">DSM 23632</strain>
    </source>
</reference>
<organism evidence="2 3">
    <name type="scientific">Methylobacterium trifolii</name>
    <dbReference type="NCBI Taxonomy" id="1003092"/>
    <lineage>
        <taxon>Bacteria</taxon>
        <taxon>Pseudomonadati</taxon>
        <taxon>Pseudomonadota</taxon>
        <taxon>Alphaproteobacteria</taxon>
        <taxon>Hyphomicrobiales</taxon>
        <taxon>Methylobacteriaceae</taxon>
        <taxon>Methylobacterium</taxon>
    </lineage>
</organism>
<name>A0ABQ4TUE4_9HYPH</name>
<proteinExistence type="predicted"/>
<feature type="region of interest" description="Disordered" evidence="1">
    <location>
        <begin position="1"/>
        <end position="54"/>
    </location>
</feature>
<dbReference type="Proteomes" id="UP001055057">
    <property type="component" value="Unassembled WGS sequence"/>
</dbReference>
<evidence type="ECO:0000313" key="3">
    <source>
        <dbReference type="Proteomes" id="UP001055057"/>
    </source>
</evidence>
<dbReference type="RefSeq" id="WP_238180940.1">
    <property type="nucleotide sequence ID" value="NZ_BPRB01000026.1"/>
</dbReference>
<gene>
    <name evidence="2" type="ORF">MPOCJGCO_0387</name>
</gene>
<protein>
    <submittedName>
        <fullName evidence="2">Uncharacterized protein</fullName>
    </submittedName>
</protein>
<evidence type="ECO:0000313" key="2">
    <source>
        <dbReference type="EMBL" id="GJE58308.1"/>
    </source>
</evidence>
<comment type="caution">
    <text evidence="2">The sequence shown here is derived from an EMBL/GenBank/DDBJ whole genome shotgun (WGS) entry which is preliminary data.</text>
</comment>
<reference evidence="2" key="2">
    <citation type="submission" date="2021-08" db="EMBL/GenBank/DDBJ databases">
        <authorList>
            <person name="Tani A."/>
            <person name="Ola A."/>
            <person name="Ogura Y."/>
            <person name="Katsura K."/>
            <person name="Hayashi T."/>
        </authorList>
    </citation>
    <scope>NUCLEOTIDE SEQUENCE</scope>
    <source>
        <strain evidence="2">DSM 23632</strain>
    </source>
</reference>
<sequence length="54" mass="5623">MSQADKPQMGDGPEPDDAPPAKPPTPGDRATGAPKPASPQDDDPEIEKTEEQPS</sequence>
<evidence type="ECO:0000256" key="1">
    <source>
        <dbReference type="SAM" id="MobiDB-lite"/>
    </source>
</evidence>
<dbReference type="EMBL" id="BPRB01000026">
    <property type="protein sequence ID" value="GJE58308.1"/>
    <property type="molecule type" value="Genomic_DNA"/>
</dbReference>
<accession>A0ABQ4TUE4</accession>
<keyword evidence="3" id="KW-1185">Reference proteome</keyword>